<dbReference type="PANTHER" id="PTHR11742:SF103">
    <property type="entry name" value="ENDOPLASMIC RETICULUM MANNOSIDASE MNL2-RELATED"/>
    <property type="match status" value="1"/>
</dbReference>
<dbReference type="Gene3D" id="1.50.10.10">
    <property type="match status" value="1"/>
</dbReference>
<name>A0A9P5VKJ8_9FUNG</name>
<evidence type="ECO:0000256" key="8">
    <source>
        <dbReference type="PIRSR" id="PIRSR601382-3"/>
    </source>
</evidence>
<dbReference type="EMBL" id="JAAAUY010000495">
    <property type="protein sequence ID" value="KAF9329219.1"/>
    <property type="molecule type" value="Genomic_DNA"/>
</dbReference>
<dbReference type="GO" id="GO:0036503">
    <property type="term" value="P:ERAD pathway"/>
    <property type="evidence" value="ECO:0007669"/>
    <property type="project" value="UniProtKB-ARBA"/>
</dbReference>
<reference evidence="11" key="1">
    <citation type="journal article" date="2020" name="Fungal Divers.">
        <title>Resolving the Mortierellaceae phylogeny through synthesis of multi-gene phylogenetics and phylogenomics.</title>
        <authorList>
            <person name="Vandepol N."/>
            <person name="Liber J."/>
            <person name="Desiro A."/>
            <person name="Na H."/>
            <person name="Kennedy M."/>
            <person name="Barry K."/>
            <person name="Grigoriev I.V."/>
            <person name="Miller A.N."/>
            <person name="O'Donnell K."/>
            <person name="Stajich J.E."/>
            <person name="Bonito G."/>
        </authorList>
    </citation>
    <scope>NUCLEOTIDE SEQUENCE</scope>
    <source>
        <strain evidence="11">NVP1</strain>
    </source>
</reference>
<evidence type="ECO:0000256" key="5">
    <source>
        <dbReference type="ARBA" id="ARBA00023157"/>
    </source>
</evidence>
<evidence type="ECO:0000256" key="10">
    <source>
        <dbReference type="SAM" id="Phobius"/>
    </source>
</evidence>
<evidence type="ECO:0000256" key="6">
    <source>
        <dbReference type="PIRSR" id="PIRSR601382-1"/>
    </source>
</evidence>
<dbReference type="InterPro" id="IPR050749">
    <property type="entry name" value="Glycosyl_Hydrolase_47"/>
</dbReference>
<keyword evidence="4 9" id="KW-0378">Hydrolase</keyword>
<sequence>MASSPPPSDTFVVNVDSEAYGGTLGNTTSSASDGLGSPFSSIDSKAGISTAVATGPFAGLKRLFDRNPTKVINGRYTINFRQFLIVLVIIFTFIVLWFMSSGSTHNQDVRGVFNKVKEQELLNNGYPVAEKPSKGENNETVQEEEFTIVAIEDTPVGDVARERYERVRGKGTKTSLKKIQFDFPEESAKNHELRERRRKLVRAGMAHAWAGYKKHAWGHDEVYPVSGGHKDNFNGWGATMVDSLDTLIIMGFNDEFDEALEWVKTKFDMTKNPTAQLQFFETVIRYLGGLLSAYDLTGEKVLLDKAEELGGYCLNAFGNSDFPNGRFAVEKSANYGGSSYVLAEVGTIQLEFTRLSTLTGNPIYKEKALAIFDILGTADAQLPGLLPSYVQPNKEARYNQYQASIGGMADSYYEYLLKEWVLLDGKGQAPKYKAMFEEAVDSVSKYMVTRPENGNENYAILGNVNSGSKVIGTEMEHLGCFMGGSLAMGSKYFDRPSDMKLAMALTEACVLSYHMSETRIGPENIKFDAVAGSNGKKFVTNPATFYNRDISRTSYILRPETVESLWILYRLTGDKKYQDQAWQIFIALEKNCRTDIAYTSLKDVNKLGSHDNGMESFFLAETLKYLYLIFSPPNVISLDDFVLNTEAHPLRRM</sequence>
<evidence type="ECO:0000256" key="1">
    <source>
        <dbReference type="ARBA" id="ARBA00001913"/>
    </source>
</evidence>
<comment type="pathway">
    <text evidence="2">Protein modification; protein glycosylation.</text>
</comment>
<keyword evidence="7" id="KW-0106">Calcium</keyword>
<accession>A0A9P5VKJ8</accession>
<evidence type="ECO:0000256" key="9">
    <source>
        <dbReference type="RuleBase" id="RU361193"/>
    </source>
</evidence>
<keyword evidence="10" id="KW-0472">Membrane</keyword>
<evidence type="ECO:0000313" key="12">
    <source>
        <dbReference type="Proteomes" id="UP000696485"/>
    </source>
</evidence>
<proteinExistence type="inferred from homology"/>
<evidence type="ECO:0000313" key="11">
    <source>
        <dbReference type="EMBL" id="KAF9329219.1"/>
    </source>
</evidence>
<feature type="active site" evidence="6">
    <location>
        <position position="410"/>
    </location>
</feature>
<keyword evidence="10" id="KW-0812">Transmembrane</keyword>
<dbReference type="GO" id="GO:0005783">
    <property type="term" value="C:endoplasmic reticulum"/>
    <property type="evidence" value="ECO:0007669"/>
    <property type="project" value="TreeGrafter"/>
</dbReference>
<comment type="caution">
    <text evidence="11">The sequence shown here is derived from an EMBL/GenBank/DDBJ whole genome shotgun (WGS) entry which is preliminary data.</text>
</comment>
<keyword evidence="10" id="KW-1133">Transmembrane helix</keyword>
<feature type="disulfide bond" evidence="8">
    <location>
        <begin position="480"/>
        <end position="509"/>
    </location>
</feature>
<feature type="transmembrane region" description="Helical" evidence="10">
    <location>
        <begin position="83"/>
        <end position="100"/>
    </location>
</feature>
<dbReference type="InterPro" id="IPR012341">
    <property type="entry name" value="6hp_glycosidase-like_sf"/>
</dbReference>
<evidence type="ECO:0000256" key="4">
    <source>
        <dbReference type="ARBA" id="ARBA00022801"/>
    </source>
</evidence>
<dbReference type="PANTHER" id="PTHR11742">
    <property type="entry name" value="MANNOSYL-OLIGOSACCHARIDE ALPHA-1,2-MANNOSIDASE-RELATED"/>
    <property type="match status" value="1"/>
</dbReference>
<dbReference type="EC" id="3.2.1.-" evidence="9"/>
<dbReference type="GO" id="GO:0005509">
    <property type="term" value="F:calcium ion binding"/>
    <property type="evidence" value="ECO:0007669"/>
    <property type="project" value="InterPro"/>
</dbReference>
<organism evidence="11 12">
    <name type="scientific">Podila minutissima</name>
    <dbReference type="NCBI Taxonomy" id="64525"/>
    <lineage>
        <taxon>Eukaryota</taxon>
        <taxon>Fungi</taxon>
        <taxon>Fungi incertae sedis</taxon>
        <taxon>Mucoromycota</taxon>
        <taxon>Mortierellomycotina</taxon>
        <taxon>Mortierellomycetes</taxon>
        <taxon>Mortierellales</taxon>
        <taxon>Mortierellaceae</taxon>
        <taxon>Podila</taxon>
    </lineage>
</organism>
<feature type="binding site" evidence="7">
    <location>
        <position position="645"/>
    </location>
    <ligand>
        <name>Ca(2+)</name>
        <dbReference type="ChEBI" id="CHEBI:29108"/>
    </ligand>
</feature>
<gene>
    <name evidence="11" type="ORF">BG006_007672</name>
</gene>
<feature type="active site" description="Proton donor" evidence="6">
    <location>
        <position position="523"/>
    </location>
</feature>
<evidence type="ECO:0000256" key="3">
    <source>
        <dbReference type="ARBA" id="ARBA00007658"/>
    </source>
</evidence>
<dbReference type="AlphaFoldDB" id="A0A9P5VKJ8"/>
<evidence type="ECO:0000256" key="2">
    <source>
        <dbReference type="ARBA" id="ARBA00004922"/>
    </source>
</evidence>
<protein>
    <recommendedName>
        <fullName evidence="9">alpha-1,2-Mannosidase</fullName>
        <ecNumber evidence="9">3.2.1.-</ecNumber>
    </recommendedName>
</protein>
<dbReference type="PRINTS" id="PR00747">
    <property type="entry name" value="GLYHDRLASE47"/>
</dbReference>
<dbReference type="Pfam" id="PF01532">
    <property type="entry name" value="Glyco_hydro_47"/>
    <property type="match status" value="1"/>
</dbReference>
<keyword evidence="9" id="KW-0326">Glycosidase</keyword>
<comment type="cofactor">
    <cofactor evidence="1 7">
        <name>Ca(2+)</name>
        <dbReference type="ChEBI" id="CHEBI:29108"/>
    </cofactor>
</comment>
<keyword evidence="12" id="KW-1185">Reference proteome</keyword>
<feature type="active site" description="Proton donor" evidence="6">
    <location>
        <position position="281"/>
    </location>
</feature>
<keyword evidence="7" id="KW-0479">Metal-binding</keyword>
<dbReference type="GO" id="GO:0004571">
    <property type="term" value="F:mannosyl-oligosaccharide 1,2-alpha-mannosidase activity"/>
    <property type="evidence" value="ECO:0007669"/>
    <property type="project" value="InterPro"/>
</dbReference>
<feature type="active site" evidence="6">
    <location>
        <position position="560"/>
    </location>
</feature>
<evidence type="ECO:0000256" key="7">
    <source>
        <dbReference type="PIRSR" id="PIRSR601382-2"/>
    </source>
</evidence>
<dbReference type="InterPro" id="IPR001382">
    <property type="entry name" value="Glyco_hydro_47"/>
</dbReference>
<dbReference type="SUPFAM" id="SSF48225">
    <property type="entry name" value="Seven-hairpin glycosidases"/>
    <property type="match status" value="1"/>
</dbReference>
<keyword evidence="5 8" id="KW-1015">Disulfide bond</keyword>
<dbReference type="InterPro" id="IPR036026">
    <property type="entry name" value="Seven-hairpin_glycosidases"/>
</dbReference>
<dbReference type="GO" id="GO:0005975">
    <property type="term" value="P:carbohydrate metabolic process"/>
    <property type="evidence" value="ECO:0007669"/>
    <property type="project" value="InterPro"/>
</dbReference>
<comment type="similarity">
    <text evidence="3 9">Belongs to the glycosyl hydrolase 47 family.</text>
</comment>
<dbReference type="GO" id="GO:0016020">
    <property type="term" value="C:membrane"/>
    <property type="evidence" value="ECO:0007669"/>
    <property type="project" value="InterPro"/>
</dbReference>
<dbReference type="Proteomes" id="UP000696485">
    <property type="component" value="Unassembled WGS sequence"/>
</dbReference>